<keyword evidence="4" id="KW-1185">Reference proteome</keyword>
<evidence type="ECO:0000313" key="3">
    <source>
        <dbReference type="EMBL" id="NDL64572.1"/>
    </source>
</evidence>
<reference evidence="3 4" key="1">
    <citation type="submission" date="2019-12" db="EMBL/GenBank/DDBJ databases">
        <authorList>
            <person name="Lee S.D."/>
        </authorList>
    </citation>
    <scope>NUCLEOTIDE SEQUENCE [LARGE SCALE GENOMIC DNA]</scope>
    <source>
        <strain evidence="3 4">SAP-6</strain>
    </source>
</reference>
<reference evidence="3 4" key="2">
    <citation type="submission" date="2020-02" db="EMBL/GenBank/DDBJ databases">
        <title>The new genus of Enterobacteriales.</title>
        <authorList>
            <person name="Kim I.S."/>
        </authorList>
    </citation>
    <scope>NUCLEOTIDE SEQUENCE [LARGE SCALE GENOMIC DNA]</scope>
    <source>
        <strain evidence="3 4">SAP-6</strain>
    </source>
</reference>
<feature type="domain" description="Phosphatidic acid phosphatase type 2/haloperoxidase" evidence="2">
    <location>
        <begin position="177"/>
        <end position="296"/>
    </location>
</feature>
<dbReference type="EMBL" id="WUBS01000013">
    <property type="protein sequence ID" value="NDL64572.1"/>
    <property type="molecule type" value="Genomic_DNA"/>
</dbReference>
<dbReference type="InterPro" id="IPR001011">
    <property type="entry name" value="Acid_Pase_classA_bac"/>
</dbReference>
<dbReference type="Gene3D" id="1.20.144.10">
    <property type="entry name" value="Phosphatidic acid phosphatase type 2/haloperoxidase"/>
    <property type="match status" value="1"/>
</dbReference>
<evidence type="ECO:0000256" key="1">
    <source>
        <dbReference type="SAM" id="SignalP"/>
    </source>
</evidence>
<dbReference type="SMART" id="SM00014">
    <property type="entry name" value="acidPPc"/>
    <property type="match status" value="1"/>
</dbReference>
<evidence type="ECO:0000259" key="2">
    <source>
        <dbReference type="SMART" id="SM00014"/>
    </source>
</evidence>
<keyword evidence="1" id="KW-0732">Signal</keyword>
<feature type="signal peptide" evidence="1">
    <location>
        <begin position="1"/>
        <end position="22"/>
    </location>
</feature>
<protein>
    <submittedName>
        <fullName evidence="3">Phosphatase PAP2 family protein</fullName>
    </submittedName>
</protein>
<feature type="chain" id="PRO_5032321215" evidence="1">
    <location>
        <begin position="23"/>
        <end position="429"/>
    </location>
</feature>
<dbReference type="InterPro" id="IPR036938">
    <property type="entry name" value="PAP2/HPO_sf"/>
</dbReference>
<gene>
    <name evidence="3" type="ORF">GRH90_17700</name>
</gene>
<name>A0A845SME9_9GAMM</name>
<dbReference type="Proteomes" id="UP000461443">
    <property type="component" value="Unassembled WGS sequence"/>
</dbReference>
<proteinExistence type="predicted"/>
<organism evidence="3 4">
    <name type="scientific">Acerihabitans arboris</name>
    <dbReference type="NCBI Taxonomy" id="2691583"/>
    <lineage>
        <taxon>Bacteria</taxon>
        <taxon>Pseudomonadati</taxon>
        <taxon>Pseudomonadota</taxon>
        <taxon>Gammaproteobacteria</taxon>
        <taxon>Enterobacterales</taxon>
        <taxon>Pectobacteriaceae</taxon>
        <taxon>Acerihabitans</taxon>
    </lineage>
</organism>
<dbReference type="AlphaFoldDB" id="A0A845SME9"/>
<comment type="caution">
    <text evidence="3">The sequence shown here is derived from an EMBL/GenBank/DDBJ whole genome shotgun (WGS) entry which is preliminary data.</text>
</comment>
<sequence>MRPLSSLVIASTAMLFIGSALAQPGAQDTRRIGAIVDTTTPASRDTQFVTLEQRIQQDLRQALRGDAATLTRPQLEKAKQTPRQADKQWLIASGYDFAVKQNQQAGIGLLAEFTRLSPAVQAQSLATVTQINRDATRGQRQQALVDAEGQNYLFFLADALGPRLGKAFLDAYEKGEIARAAALIKTSEISTSAAKDHFNYDRPFLRLGNQIHLVPDDMVVKDGHPYSATAGAFPSGHTNTGYTDALLLAEMLPERFVPLVDRGARYGFSRIVLGVHYPLDIIGSRMVAERNVAHFLNDARYRALFEQAKSQLRGALEKECGITLAECAKSDAKTDPYRDSDMTAFYRYSMAYGLPAEKTKARPVSVPAGAEVLLEAPLPYLSAAARRALLAKTALADGYPLSGGNGEQNFWQRLNLHDAALSRLPTPHY</sequence>
<dbReference type="GO" id="GO:0030288">
    <property type="term" value="C:outer membrane-bounded periplasmic space"/>
    <property type="evidence" value="ECO:0007669"/>
    <property type="project" value="InterPro"/>
</dbReference>
<dbReference type="Pfam" id="PF01569">
    <property type="entry name" value="PAP2"/>
    <property type="match status" value="1"/>
</dbReference>
<accession>A0A845SME9</accession>
<dbReference type="InterPro" id="IPR000326">
    <property type="entry name" value="PAP2/HPO"/>
</dbReference>
<dbReference type="SUPFAM" id="SSF48317">
    <property type="entry name" value="Acid phosphatase/Vanadium-dependent haloperoxidase"/>
    <property type="match status" value="1"/>
</dbReference>
<dbReference type="CDD" id="cd03397">
    <property type="entry name" value="PAP2_acid_phosphatase"/>
    <property type="match status" value="1"/>
</dbReference>
<dbReference type="RefSeq" id="WP_162367288.1">
    <property type="nucleotide sequence ID" value="NZ_WUBS01000013.1"/>
</dbReference>
<evidence type="ECO:0000313" key="4">
    <source>
        <dbReference type="Proteomes" id="UP000461443"/>
    </source>
</evidence>
<dbReference type="GO" id="GO:0003993">
    <property type="term" value="F:acid phosphatase activity"/>
    <property type="evidence" value="ECO:0007669"/>
    <property type="project" value="InterPro"/>
</dbReference>